<name>A0A5M9MTZ8_9EURO</name>
<organism evidence="1 2">
    <name type="scientific">Aspergillus tanneri</name>
    <dbReference type="NCBI Taxonomy" id="1220188"/>
    <lineage>
        <taxon>Eukaryota</taxon>
        <taxon>Fungi</taxon>
        <taxon>Dikarya</taxon>
        <taxon>Ascomycota</taxon>
        <taxon>Pezizomycotina</taxon>
        <taxon>Eurotiomycetes</taxon>
        <taxon>Eurotiomycetidae</taxon>
        <taxon>Eurotiales</taxon>
        <taxon>Aspergillaceae</taxon>
        <taxon>Aspergillus</taxon>
        <taxon>Aspergillus subgen. Circumdati</taxon>
    </lineage>
</organism>
<proteinExistence type="predicted"/>
<accession>A0A5M9MTZ8</accession>
<dbReference type="Proteomes" id="UP000324241">
    <property type="component" value="Unassembled WGS sequence"/>
</dbReference>
<reference evidence="1 2" key="1">
    <citation type="submission" date="2019-08" db="EMBL/GenBank/DDBJ databases">
        <title>The genome sequence of a newly discovered highly antifungal drug resistant Aspergillus species, Aspergillus tanneri NIH 1004.</title>
        <authorList>
            <person name="Mounaud S."/>
            <person name="Singh I."/>
            <person name="Joardar V."/>
            <person name="Pakala S."/>
            <person name="Pakala S."/>
            <person name="Venepally P."/>
            <person name="Chung J.K."/>
            <person name="Losada L."/>
            <person name="Nierman W.C."/>
        </authorList>
    </citation>
    <scope>NUCLEOTIDE SEQUENCE [LARGE SCALE GENOMIC DNA]</scope>
    <source>
        <strain evidence="1 2">NIH1004</strain>
    </source>
</reference>
<evidence type="ECO:0000313" key="2">
    <source>
        <dbReference type="Proteomes" id="UP000324241"/>
    </source>
</evidence>
<sequence length="100" mass="11132">MIQVRLNSFYHPSQRHCTLVHQNSNAAAVSNEQARGGQPTLQLQGADQPVKNAFWLRKIAANGRPVEHQHPTLIDRARGLRYCSDIEAFWNGLSSGGNLI</sequence>
<gene>
    <name evidence="1" type="ORF">ATNIH1004_003278</name>
</gene>
<dbReference type="VEuPathDB" id="FungiDB:EYZ11_010062"/>
<dbReference type="EMBL" id="QUQM01000001">
    <property type="protein sequence ID" value="KAA8650591.1"/>
    <property type="molecule type" value="Genomic_DNA"/>
</dbReference>
<evidence type="ECO:0000313" key="1">
    <source>
        <dbReference type="EMBL" id="KAA8650591.1"/>
    </source>
</evidence>
<protein>
    <submittedName>
        <fullName evidence="1">Uncharacterized protein</fullName>
    </submittedName>
</protein>
<dbReference type="AlphaFoldDB" id="A0A5M9MTZ8"/>
<comment type="caution">
    <text evidence="1">The sequence shown here is derived from an EMBL/GenBank/DDBJ whole genome shotgun (WGS) entry which is preliminary data.</text>
</comment>
<dbReference type="GeneID" id="54325980"/>
<dbReference type="RefSeq" id="XP_033429952.1">
    <property type="nucleotide sequence ID" value="XM_033567957.1"/>
</dbReference>